<feature type="compositionally biased region" description="Low complexity" evidence="6">
    <location>
        <begin position="30"/>
        <end position="50"/>
    </location>
</feature>
<keyword evidence="9" id="KW-0969">Cilium</keyword>
<dbReference type="Proteomes" id="UP000254875">
    <property type="component" value="Unassembled WGS sequence"/>
</dbReference>
<evidence type="ECO:0000259" key="8">
    <source>
        <dbReference type="Pfam" id="PF13861"/>
    </source>
</evidence>
<evidence type="ECO:0000313" key="10">
    <source>
        <dbReference type="Proteomes" id="UP000254875"/>
    </source>
</evidence>
<protein>
    <recommendedName>
        <fullName evidence="2 5">Basal-body rod modification protein FlgD</fullName>
    </recommendedName>
</protein>
<evidence type="ECO:0000313" key="9">
    <source>
        <dbReference type="EMBL" id="RDK01793.1"/>
    </source>
</evidence>
<proteinExistence type="inferred from homology"/>
<organism evidence="9 10">
    <name type="scientific">Paraburkholderia lacunae</name>
    <dbReference type="NCBI Taxonomy" id="2211104"/>
    <lineage>
        <taxon>Bacteria</taxon>
        <taxon>Pseudomonadati</taxon>
        <taxon>Pseudomonadota</taxon>
        <taxon>Betaproteobacteria</taxon>
        <taxon>Burkholderiales</taxon>
        <taxon>Burkholderiaceae</taxon>
        <taxon>Paraburkholderia</taxon>
    </lineage>
</organism>
<dbReference type="Gene3D" id="2.30.30.910">
    <property type="match status" value="1"/>
</dbReference>
<feature type="region of interest" description="Disordered" evidence="6">
    <location>
        <begin position="23"/>
        <end position="50"/>
    </location>
</feature>
<dbReference type="AlphaFoldDB" id="A0A370N849"/>
<keyword evidence="9" id="KW-0966">Cell projection</keyword>
<accession>A0A370N849</accession>
<comment type="function">
    <text evidence="4 5">Required for flagellar hook formation. May act as a scaffolding protein.</text>
</comment>
<comment type="caution">
    <text evidence="9">The sequence shown here is derived from an EMBL/GenBank/DDBJ whole genome shotgun (WGS) entry which is preliminary data.</text>
</comment>
<evidence type="ECO:0000259" key="7">
    <source>
        <dbReference type="Pfam" id="PF13860"/>
    </source>
</evidence>
<dbReference type="Gene3D" id="2.60.40.4070">
    <property type="match status" value="1"/>
</dbReference>
<comment type="similarity">
    <text evidence="1 5">Belongs to the FlgD family.</text>
</comment>
<keyword evidence="3 5" id="KW-1005">Bacterial flagellum biogenesis</keyword>
<dbReference type="InterPro" id="IPR005648">
    <property type="entry name" value="FlgD"/>
</dbReference>
<feature type="domain" description="FlgD/Vpr Ig-like" evidence="7">
    <location>
        <begin position="132"/>
        <end position="201"/>
    </location>
</feature>
<dbReference type="Pfam" id="PF03963">
    <property type="entry name" value="FlgD"/>
    <property type="match status" value="1"/>
</dbReference>
<evidence type="ECO:0000256" key="3">
    <source>
        <dbReference type="ARBA" id="ARBA00022795"/>
    </source>
</evidence>
<evidence type="ECO:0000256" key="6">
    <source>
        <dbReference type="SAM" id="MobiDB-lite"/>
    </source>
</evidence>
<dbReference type="EMBL" id="QHKS01000009">
    <property type="protein sequence ID" value="RDK01793.1"/>
    <property type="molecule type" value="Genomic_DNA"/>
</dbReference>
<dbReference type="Pfam" id="PF13860">
    <property type="entry name" value="FlgD_ig"/>
    <property type="match status" value="1"/>
</dbReference>
<dbReference type="InterPro" id="IPR025965">
    <property type="entry name" value="FlgD/Vpr_Ig-like"/>
</dbReference>
<evidence type="ECO:0000256" key="1">
    <source>
        <dbReference type="ARBA" id="ARBA00010577"/>
    </source>
</evidence>
<keyword evidence="10" id="KW-1185">Reference proteome</keyword>
<evidence type="ECO:0000256" key="2">
    <source>
        <dbReference type="ARBA" id="ARBA00016013"/>
    </source>
</evidence>
<dbReference type="GO" id="GO:0044781">
    <property type="term" value="P:bacterial-type flagellum organization"/>
    <property type="evidence" value="ECO:0007669"/>
    <property type="project" value="UniProtKB-UniRule"/>
</dbReference>
<dbReference type="InterPro" id="IPR025963">
    <property type="entry name" value="FLgD_Tudor"/>
</dbReference>
<evidence type="ECO:0000256" key="5">
    <source>
        <dbReference type="RuleBase" id="RU362076"/>
    </source>
</evidence>
<feature type="domain" description="FlgD Tudor-like" evidence="8">
    <location>
        <begin position="109"/>
        <end position="243"/>
    </location>
</feature>
<dbReference type="RefSeq" id="WP_115101660.1">
    <property type="nucleotide sequence ID" value="NZ_QHKS01000009.1"/>
</dbReference>
<keyword evidence="9" id="KW-0282">Flagellum</keyword>
<dbReference type="Pfam" id="PF13861">
    <property type="entry name" value="FLgD_tudor"/>
    <property type="match status" value="1"/>
</dbReference>
<sequence>MTTNTTIGGTGTTVSQTLLDTMNGTKKSASSSTSSTSTSSTSSSSGTSGTDLQNTFLQLLVAQMKNQDPTNPMDSSQMTSQLAQINTVSGISQLNTTLTSLSTQLTAGQQSQAALLIGSTVLAPGSSVTVASGKASSFGVQLANSVSDLQVVVKNAAGNIVNTIDLGKQSAGNIPVSSWTPTDSAGNTLPDGTYTISAVGTINGQQATATTLAGATVQSVVTQSSGTPGLVLSNGTTVGLTSVAAIL</sequence>
<evidence type="ECO:0000256" key="4">
    <source>
        <dbReference type="ARBA" id="ARBA00024746"/>
    </source>
</evidence>
<dbReference type="OrthoDB" id="9785233at2"/>
<reference evidence="10" key="1">
    <citation type="submission" date="2018-05" db="EMBL/GenBank/DDBJ databases">
        <authorList>
            <person name="Feng T."/>
        </authorList>
    </citation>
    <scope>NUCLEOTIDE SEQUENCE [LARGE SCALE GENOMIC DNA]</scope>
    <source>
        <strain evidence="10">S27</strain>
    </source>
</reference>
<gene>
    <name evidence="9" type="ORF">DLM46_15630</name>
</gene>
<name>A0A370N849_9BURK</name>